<accession>A0A6J8BVY5</accession>
<feature type="region of interest" description="Disordered" evidence="1">
    <location>
        <begin position="68"/>
        <end position="88"/>
    </location>
</feature>
<evidence type="ECO:0000313" key="3">
    <source>
        <dbReference type="Proteomes" id="UP000507470"/>
    </source>
</evidence>
<name>A0A6J8BVY5_MYTCO</name>
<organism evidence="2 3">
    <name type="scientific">Mytilus coruscus</name>
    <name type="common">Sea mussel</name>
    <dbReference type="NCBI Taxonomy" id="42192"/>
    <lineage>
        <taxon>Eukaryota</taxon>
        <taxon>Metazoa</taxon>
        <taxon>Spiralia</taxon>
        <taxon>Lophotrochozoa</taxon>
        <taxon>Mollusca</taxon>
        <taxon>Bivalvia</taxon>
        <taxon>Autobranchia</taxon>
        <taxon>Pteriomorphia</taxon>
        <taxon>Mytilida</taxon>
        <taxon>Mytiloidea</taxon>
        <taxon>Mytilidae</taxon>
        <taxon>Mytilinae</taxon>
        <taxon>Mytilus</taxon>
    </lineage>
</organism>
<proteinExistence type="predicted"/>
<dbReference type="OrthoDB" id="10662077at2759"/>
<evidence type="ECO:0000313" key="2">
    <source>
        <dbReference type="EMBL" id="CAC5387822.1"/>
    </source>
</evidence>
<evidence type="ECO:0000256" key="1">
    <source>
        <dbReference type="SAM" id="MobiDB-lite"/>
    </source>
</evidence>
<feature type="region of interest" description="Disordered" evidence="1">
    <location>
        <begin position="1"/>
        <end position="48"/>
    </location>
</feature>
<keyword evidence="3" id="KW-1185">Reference proteome</keyword>
<sequence>MRRYRESKKEKLTDNIETAKRQKAGKEIQMKKEENERQIKEKRQTEKLKKEKVVLRTQMWRMKIKLNCSTTGDNKQSENQTNMNNADDVDSLISEVQIEDMGSTEENKNNTEIEKEDTGFKSAWSKYRAVTKVKECLPKTPGKKTLIISQLDTSPSCRGIVEEEGSVVTLQVRKKIQTEEHLLSSLHELSKEAKEPVNNSLDNKGAVHTRRNLRRLVNAVGTNKKSKGVQRDIENYSG</sequence>
<gene>
    <name evidence="2" type="ORF">MCOR_23106</name>
</gene>
<dbReference type="Proteomes" id="UP000507470">
    <property type="component" value="Unassembled WGS sequence"/>
</dbReference>
<feature type="compositionally biased region" description="Basic and acidic residues" evidence="1">
    <location>
        <begin position="7"/>
        <end position="48"/>
    </location>
</feature>
<dbReference type="EMBL" id="CACVKT020004042">
    <property type="protein sequence ID" value="CAC5387822.1"/>
    <property type="molecule type" value="Genomic_DNA"/>
</dbReference>
<protein>
    <submittedName>
        <fullName evidence="2">Uncharacterized protein</fullName>
    </submittedName>
</protein>
<dbReference type="AlphaFoldDB" id="A0A6J8BVY5"/>
<feature type="compositionally biased region" description="Polar residues" evidence="1">
    <location>
        <begin position="68"/>
        <end position="85"/>
    </location>
</feature>
<reference evidence="2 3" key="1">
    <citation type="submission" date="2020-06" db="EMBL/GenBank/DDBJ databases">
        <authorList>
            <person name="Li R."/>
            <person name="Bekaert M."/>
        </authorList>
    </citation>
    <scope>NUCLEOTIDE SEQUENCE [LARGE SCALE GENOMIC DNA]</scope>
    <source>
        <strain evidence="3">wild</strain>
    </source>
</reference>